<dbReference type="EMBL" id="JAUDZE010000008">
    <property type="protein sequence ID" value="MDN0015437.1"/>
    <property type="molecule type" value="Genomic_DNA"/>
</dbReference>
<evidence type="ECO:0000313" key="4">
    <source>
        <dbReference type="Proteomes" id="UP001168524"/>
    </source>
</evidence>
<dbReference type="SUPFAM" id="SSF51735">
    <property type="entry name" value="NAD(P)-binding Rossmann-fold domains"/>
    <property type="match status" value="1"/>
</dbReference>
<proteinExistence type="inferred from homology"/>
<dbReference type="InterPro" id="IPR002347">
    <property type="entry name" value="SDR_fam"/>
</dbReference>
<sequence length="273" mass="30144">MKILITGANTGIGFATAEELIKQGQHVILACRNPQKAQAAQDKLRALGQGKVDLVSLDLNSLESTRNTADEIADRYGSLDVLINNAGLFAKTKQLTQDGFEQQFGVNYLGHFLLTHKLIPVLEQAPKARIVHLASIAHWAGSIKPNKFHAEGFYNPLFYYGQSKLANLLFSNALAERMADSTITNNSLHPGGVASDIYRELPKPVYEVMKIGLVPTSVPAKLITQMATGDEWAKRNGEYVSAHMPDWKSPHAKNQQLARDLYAQSMDLVEKYL</sequence>
<keyword evidence="4" id="KW-1185">Reference proteome</keyword>
<keyword evidence="1" id="KW-0560">Oxidoreductase</keyword>
<dbReference type="PRINTS" id="PR00081">
    <property type="entry name" value="GDHRDH"/>
</dbReference>
<comment type="caution">
    <text evidence="3">The sequence shown here is derived from an EMBL/GenBank/DDBJ whole genome shotgun (WGS) entry which is preliminary data.</text>
</comment>
<organism evidence="3 4">
    <name type="scientific">Acinetobacter thutiue</name>
    <dbReference type="NCBI Taxonomy" id="2998078"/>
    <lineage>
        <taxon>Bacteria</taxon>
        <taxon>Pseudomonadati</taxon>
        <taxon>Pseudomonadota</taxon>
        <taxon>Gammaproteobacteria</taxon>
        <taxon>Moraxellales</taxon>
        <taxon>Moraxellaceae</taxon>
        <taxon>Acinetobacter</taxon>
    </lineage>
</organism>
<dbReference type="Gene3D" id="3.40.50.720">
    <property type="entry name" value="NAD(P)-binding Rossmann-like Domain"/>
    <property type="match status" value="1"/>
</dbReference>
<evidence type="ECO:0000313" key="3">
    <source>
        <dbReference type="EMBL" id="MDN0015437.1"/>
    </source>
</evidence>
<dbReference type="PRINTS" id="PR00080">
    <property type="entry name" value="SDRFAMILY"/>
</dbReference>
<reference evidence="3" key="1">
    <citation type="submission" date="2023-06" db="EMBL/GenBank/DDBJ databases">
        <title>Two novel species of Acinetobacter isolated from motorbike repairing workshop in Vietnam.</title>
        <authorList>
            <person name="Le N.T.T."/>
        </authorList>
    </citation>
    <scope>NUCLEOTIDE SEQUENCE</scope>
    <source>
        <strain evidence="3">VNH17</strain>
    </source>
</reference>
<name>A0ABT7WRY3_9GAMM</name>
<dbReference type="Pfam" id="PF00106">
    <property type="entry name" value="adh_short"/>
    <property type="match status" value="1"/>
</dbReference>
<evidence type="ECO:0000256" key="2">
    <source>
        <dbReference type="RuleBase" id="RU000363"/>
    </source>
</evidence>
<dbReference type="RefSeq" id="WP_267981721.1">
    <property type="nucleotide sequence ID" value="NZ_JAPQKF010000008.1"/>
</dbReference>
<evidence type="ECO:0000256" key="1">
    <source>
        <dbReference type="ARBA" id="ARBA00023002"/>
    </source>
</evidence>
<dbReference type="InterPro" id="IPR036291">
    <property type="entry name" value="NAD(P)-bd_dom_sf"/>
</dbReference>
<gene>
    <name evidence="3" type="ORF">QTA56_14530</name>
</gene>
<dbReference type="PANTHER" id="PTHR43157">
    <property type="entry name" value="PHOSPHATIDYLINOSITOL-GLYCAN BIOSYNTHESIS CLASS F PROTEIN-RELATED"/>
    <property type="match status" value="1"/>
</dbReference>
<accession>A0ABT7WRY3</accession>
<comment type="similarity">
    <text evidence="2">Belongs to the short-chain dehydrogenases/reductases (SDR) family.</text>
</comment>
<protein>
    <submittedName>
        <fullName evidence="3">SDR family NAD(P)-dependent oxidoreductase</fullName>
    </submittedName>
</protein>
<dbReference type="Proteomes" id="UP001168524">
    <property type="component" value="Unassembled WGS sequence"/>
</dbReference>
<dbReference type="PANTHER" id="PTHR43157:SF31">
    <property type="entry name" value="PHOSPHATIDYLINOSITOL-GLYCAN BIOSYNTHESIS CLASS F PROTEIN"/>
    <property type="match status" value="1"/>
</dbReference>